<name>A0AAE1I167_9NEOP</name>
<dbReference type="GO" id="GO:0003723">
    <property type="term" value="F:RNA binding"/>
    <property type="evidence" value="ECO:0007669"/>
    <property type="project" value="UniProtKB-KW"/>
</dbReference>
<dbReference type="Gene3D" id="3.30.420.10">
    <property type="entry name" value="Ribonuclease H-like superfamily/Ribonuclease H"/>
    <property type="match status" value="1"/>
</dbReference>
<reference evidence="11" key="2">
    <citation type="journal article" date="2023" name="BMC Genomics">
        <title>Pest status, molecular evolution, and epigenetic factors derived from the genome assembly of Frankliniella fusca, a thysanopteran phytovirus vector.</title>
        <authorList>
            <person name="Catto M.A."/>
            <person name="Labadie P.E."/>
            <person name="Jacobson A.L."/>
            <person name="Kennedy G.G."/>
            <person name="Srinivasan R."/>
            <person name="Hunt B.G."/>
        </authorList>
    </citation>
    <scope>NUCLEOTIDE SEQUENCE</scope>
    <source>
        <strain evidence="11">PL_HMW_Pooled</strain>
    </source>
</reference>
<feature type="compositionally biased region" description="Gly residues" evidence="8">
    <location>
        <begin position="101"/>
        <end position="111"/>
    </location>
</feature>
<evidence type="ECO:0000259" key="9">
    <source>
        <dbReference type="PROSITE" id="PS50821"/>
    </source>
</evidence>
<feature type="compositionally biased region" description="Low complexity" evidence="8">
    <location>
        <begin position="14"/>
        <end position="35"/>
    </location>
</feature>
<dbReference type="Gene3D" id="3.40.50.2300">
    <property type="match status" value="1"/>
</dbReference>
<dbReference type="GO" id="GO:0030154">
    <property type="term" value="P:cell differentiation"/>
    <property type="evidence" value="ECO:0007669"/>
    <property type="project" value="UniProtKB-KW"/>
</dbReference>
<evidence type="ECO:0000256" key="8">
    <source>
        <dbReference type="SAM" id="MobiDB-lite"/>
    </source>
</evidence>
<keyword evidence="2" id="KW-0217">Developmental protein</keyword>
<dbReference type="InterPro" id="IPR003100">
    <property type="entry name" value="PAZ_dom"/>
</dbReference>
<evidence type="ECO:0000256" key="5">
    <source>
        <dbReference type="ARBA" id="ARBA00022884"/>
    </source>
</evidence>
<dbReference type="PROSITE" id="PS50822">
    <property type="entry name" value="PIWI"/>
    <property type="match status" value="1"/>
</dbReference>
<dbReference type="PANTHER" id="PTHR22891">
    <property type="entry name" value="EUKARYOTIC TRANSLATION INITIATION FACTOR 2C"/>
    <property type="match status" value="1"/>
</dbReference>
<organism evidence="11 12">
    <name type="scientific">Frankliniella fusca</name>
    <dbReference type="NCBI Taxonomy" id="407009"/>
    <lineage>
        <taxon>Eukaryota</taxon>
        <taxon>Metazoa</taxon>
        <taxon>Ecdysozoa</taxon>
        <taxon>Arthropoda</taxon>
        <taxon>Hexapoda</taxon>
        <taxon>Insecta</taxon>
        <taxon>Pterygota</taxon>
        <taxon>Neoptera</taxon>
        <taxon>Paraneoptera</taxon>
        <taxon>Thysanoptera</taxon>
        <taxon>Terebrantia</taxon>
        <taxon>Thripoidea</taxon>
        <taxon>Thripidae</taxon>
        <taxon>Frankliniella</taxon>
    </lineage>
</organism>
<dbReference type="Gene3D" id="2.170.260.10">
    <property type="entry name" value="paz domain"/>
    <property type="match status" value="1"/>
</dbReference>
<dbReference type="CDD" id="cd02845">
    <property type="entry name" value="PAZ_piwi_like"/>
    <property type="match status" value="1"/>
</dbReference>
<dbReference type="FunFam" id="2.170.260.10:FF:000003">
    <property type="entry name" value="Piwi-like RNA-mediated gene silencing 2"/>
    <property type="match status" value="1"/>
</dbReference>
<protein>
    <submittedName>
        <fullName evidence="11">Piwi-like protein Siwi</fullName>
    </submittedName>
</protein>
<proteinExistence type="inferred from homology"/>
<reference evidence="11" key="1">
    <citation type="submission" date="2021-07" db="EMBL/GenBank/DDBJ databases">
        <authorList>
            <person name="Catto M.A."/>
            <person name="Jacobson A."/>
            <person name="Kennedy G."/>
            <person name="Labadie P."/>
            <person name="Hunt B.G."/>
            <person name="Srinivasan R."/>
        </authorList>
    </citation>
    <scope>NUCLEOTIDE SEQUENCE</scope>
    <source>
        <strain evidence="11">PL_HMW_Pooled</strain>
        <tissue evidence="11">Head</tissue>
    </source>
</reference>
<dbReference type="EMBL" id="JAHWGI010001411">
    <property type="protein sequence ID" value="KAK3930405.1"/>
    <property type="molecule type" value="Genomic_DNA"/>
</dbReference>
<dbReference type="SUPFAM" id="SSF101690">
    <property type="entry name" value="PAZ domain"/>
    <property type="match status" value="1"/>
</dbReference>
<dbReference type="InterPro" id="IPR012337">
    <property type="entry name" value="RNaseH-like_sf"/>
</dbReference>
<accession>A0AAE1I167</accession>
<evidence type="ECO:0000256" key="1">
    <source>
        <dbReference type="ARBA" id="ARBA00004496"/>
    </source>
</evidence>
<dbReference type="SMART" id="SM00949">
    <property type="entry name" value="PAZ"/>
    <property type="match status" value="1"/>
</dbReference>
<keyword evidence="4" id="KW-0221">Differentiation</keyword>
<comment type="subcellular location">
    <subcellularLocation>
        <location evidence="1">Cytoplasm</location>
    </subcellularLocation>
</comment>
<comment type="caution">
    <text evidence="11">The sequence shown here is derived from an EMBL/GenBank/DDBJ whole genome shotgun (WGS) entry which is preliminary data.</text>
</comment>
<keyword evidence="5" id="KW-0694">RNA-binding</keyword>
<dbReference type="InterPro" id="IPR036397">
    <property type="entry name" value="RNaseH_sf"/>
</dbReference>
<evidence type="ECO:0000256" key="3">
    <source>
        <dbReference type="ARBA" id="ARBA00022490"/>
    </source>
</evidence>
<comment type="similarity">
    <text evidence="7">Belongs to the argonaute family. Piwi subfamily.</text>
</comment>
<dbReference type="AlphaFoldDB" id="A0AAE1I167"/>
<dbReference type="PROSITE" id="PS50821">
    <property type="entry name" value="PAZ"/>
    <property type="match status" value="1"/>
</dbReference>
<keyword evidence="6" id="KW-0943">RNA-mediated gene silencing</keyword>
<dbReference type="InterPro" id="IPR003165">
    <property type="entry name" value="Piwi"/>
</dbReference>
<evidence type="ECO:0000256" key="6">
    <source>
        <dbReference type="ARBA" id="ARBA00023158"/>
    </source>
</evidence>
<gene>
    <name evidence="11" type="ORF">KUF71_005139</name>
</gene>
<feature type="region of interest" description="Disordered" evidence="8">
    <location>
        <begin position="1"/>
        <end position="121"/>
    </location>
</feature>
<dbReference type="SMART" id="SM00950">
    <property type="entry name" value="Piwi"/>
    <property type="match status" value="1"/>
</dbReference>
<dbReference type="Pfam" id="PF02170">
    <property type="entry name" value="PAZ"/>
    <property type="match status" value="1"/>
</dbReference>
<dbReference type="Pfam" id="PF23278">
    <property type="entry name" value="Piwi_N"/>
    <property type="match status" value="1"/>
</dbReference>
<evidence type="ECO:0000259" key="10">
    <source>
        <dbReference type="PROSITE" id="PS50822"/>
    </source>
</evidence>
<dbReference type="GO" id="GO:0140965">
    <property type="term" value="P:secondary piRNA processing"/>
    <property type="evidence" value="ECO:0007669"/>
    <property type="project" value="UniProtKB-ARBA"/>
</dbReference>
<evidence type="ECO:0000313" key="11">
    <source>
        <dbReference type="EMBL" id="KAK3930405.1"/>
    </source>
</evidence>
<dbReference type="CDD" id="cd04658">
    <property type="entry name" value="Piwi_piwi-like_Euk"/>
    <property type="match status" value="1"/>
</dbReference>
<sequence length="900" mass="99650">MSGKGRGRGKTRDAAAAAQTAPAQTGAPRAPSYAQMGGGVGAGAPQPPTTRAPAAGAWGPPPGASSRATHRAAVSQPGDLAGPMGRMDLGAAAPRGPPPGNGNGNGNGGHAPVGRGAMRGGRQIDLPSKLLVTKPASLQTKKGLIEGKAYEQKFMANYFRIQTVPGWVLHQYRVDIAPDEDRTSTRRFLLRAHRQLLRGYLFDGTVLYTAERLTTPQNPQITLTSEDPRSGTVYTITIRHVNQVDVGDYAYVQVYNLLLRACIFALDLKLVGRDYYDAVAKIEVPEHRLELWPGYKTSIRQHERDILMCCEITFKVMRMETVYDILRNCQQQSQDYRNAFAREVIGCIVLTKYNNKTYRIDDIDWDKNPAHKFRFRDAEISFAEYMKSKYQIEIRDLKQPLLVSKAKARDIRAGMAEVINLIPEVCYLTGLTDAMRENFRLMAALAVHTRVDPPRRIAKLMQFNQRLLNDANAVAKLKDFDMTLERNLVQITGRVETTEDIVFGNGRSVSAGDKVDWTRSFRNIQLLNTKSLTNWVVLVSGRDMQNAMSFVTALQKAASGIQFQIGKPQMVEMRSGNAAEYPQLLGKVLDSGSPQLIMCAVGGKRVDVYSAIKKKCCIDRAVPTQVMVAKNLNNPKSQMSIATKVAIQMCCKIGGAPWTVQVPINELMVVGFDVCHDTADKSKSFGAMVASLDKAMSRYYSSVTPHTSGQELSTNLALSLSQAVCKFREVNGGKLPSRIIMYRDGVGEGQIRQVLEVEVKNVKEALEKLYGGQPMKLCYIIVTKRINTRIFTANQQNAPPGSVVDDVITDPEKYDFFLVSQSVNQGTVSPTSYNVIEDTVGLPAGKLQRLTYKMCHMYFNWSGTVRVPAPCQYAHKLAFLVGQAIHRQPRDELSDLLYFL</sequence>
<evidence type="ECO:0000256" key="4">
    <source>
        <dbReference type="ARBA" id="ARBA00022782"/>
    </source>
</evidence>
<dbReference type="FunFam" id="3.30.420.10:FF:000014">
    <property type="entry name" value="Piwi-like RNA-mediated gene silencing 1"/>
    <property type="match status" value="1"/>
</dbReference>
<feature type="domain" description="PAZ" evidence="9">
    <location>
        <begin position="321"/>
        <end position="430"/>
    </location>
</feature>
<evidence type="ECO:0000256" key="2">
    <source>
        <dbReference type="ARBA" id="ARBA00022473"/>
    </source>
</evidence>
<feature type="domain" description="Piwi" evidence="10">
    <location>
        <begin position="596"/>
        <end position="886"/>
    </location>
</feature>
<dbReference type="InterPro" id="IPR036085">
    <property type="entry name" value="PAZ_dom_sf"/>
</dbReference>
<keyword evidence="3" id="KW-0963">Cytoplasm</keyword>
<dbReference type="Pfam" id="PF02171">
    <property type="entry name" value="Piwi"/>
    <property type="match status" value="1"/>
</dbReference>
<evidence type="ECO:0000256" key="7">
    <source>
        <dbReference type="ARBA" id="ARBA00038291"/>
    </source>
</evidence>
<keyword evidence="12" id="KW-1185">Reference proteome</keyword>
<evidence type="ECO:0000313" key="12">
    <source>
        <dbReference type="Proteomes" id="UP001219518"/>
    </source>
</evidence>
<dbReference type="SUPFAM" id="SSF53098">
    <property type="entry name" value="Ribonuclease H-like"/>
    <property type="match status" value="1"/>
</dbReference>
<dbReference type="GO" id="GO:0005737">
    <property type="term" value="C:cytoplasm"/>
    <property type="evidence" value="ECO:0007669"/>
    <property type="project" value="UniProtKB-SubCell"/>
</dbReference>
<dbReference type="Proteomes" id="UP001219518">
    <property type="component" value="Unassembled WGS sequence"/>
</dbReference>